<feature type="domain" description="N-(5'phosphoribosyl) anthranilate isomerase (PRAI)" evidence="10">
    <location>
        <begin position="3"/>
        <end position="204"/>
    </location>
</feature>
<comment type="caution">
    <text evidence="11">The sequence shown here is derived from an EMBL/GenBank/DDBJ whole genome shotgun (WGS) entry which is preliminary data.</text>
</comment>
<evidence type="ECO:0000313" key="11">
    <source>
        <dbReference type="EMBL" id="GBF82010.1"/>
    </source>
</evidence>
<keyword evidence="12" id="KW-1185">Reference proteome</keyword>
<dbReference type="EC" id="5.3.1.24" evidence="3 9"/>
<dbReference type="InterPro" id="IPR013785">
    <property type="entry name" value="Aldolase_TIM"/>
</dbReference>
<dbReference type="AlphaFoldDB" id="A0A401IL79"/>
<comment type="pathway">
    <text evidence="2 9">Amino-acid biosynthesis; L-tryptophan biosynthesis; L-tryptophan from chorismate: step 3/5.</text>
</comment>
<dbReference type="PANTHER" id="PTHR42894">
    <property type="entry name" value="N-(5'-PHOSPHORIBOSYL)ANTHRANILATE ISOMERASE"/>
    <property type="match status" value="1"/>
</dbReference>
<dbReference type="InterPro" id="IPR011060">
    <property type="entry name" value="RibuloseP-bd_barrel"/>
</dbReference>
<dbReference type="PANTHER" id="PTHR42894:SF1">
    <property type="entry name" value="N-(5'-PHOSPHORIBOSYL)ANTHRANILATE ISOMERASE"/>
    <property type="match status" value="1"/>
</dbReference>
<dbReference type="HAMAP" id="MF_00135">
    <property type="entry name" value="PRAI"/>
    <property type="match status" value="1"/>
</dbReference>
<dbReference type="SUPFAM" id="SSF51366">
    <property type="entry name" value="Ribulose-phoshate binding barrel"/>
    <property type="match status" value="1"/>
</dbReference>
<accession>A0A401IL79</accession>
<dbReference type="EMBL" id="BDQK01000014">
    <property type="protein sequence ID" value="GBF82010.1"/>
    <property type="molecule type" value="Genomic_DNA"/>
</dbReference>
<keyword evidence="6 9" id="KW-0822">Tryptophan biosynthesis</keyword>
<organism evidence="11 12">
    <name type="scientific">Aphanothece sacrum FPU1</name>
    <dbReference type="NCBI Taxonomy" id="1920663"/>
    <lineage>
        <taxon>Bacteria</taxon>
        <taxon>Bacillati</taxon>
        <taxon>Cyanobacteriota</taxon>
        <taxon>Cyanophyceae</taxon>
        <taxon>Oscillatoriophycideae</taxon>
        <taxon>Chroococcales</taxon>
        <taxon>Aphanothecaceae</taxon>
        <taxon>Aphanothece</taxon>
    </lineage>
</organism>
<name>A0A401IL79_APHSA</name>
<dbReference type="CDD" id="cd00405">
    <property type="entry name" value="PRAI"/>
    <property type="match status" value="1"/>
</dbReference>
<evidence type="ECO:0000256" key="3">
    <source>
        <dbReference type="ARBA" id="ARBA00012572"/>
    </source>
</evidence>
<dbReference type="OrthoDB" id="9786954at2"/>
<protein>
    <recommendedName>
        <fullName evidence="4 9">N-(5'-phosphoribosyl)anthranilate isomerase</fullName>
        <shortName evidence="9">PRAI</shortName>
        <ecNumber evidence="3 9">5.3.1.24</ecNumber>
    </recommendedName>
</protein>
<comment type="catalytic activity">
    <reaction evidence="1 9">
        <text>N-(5-phospho-beta-D-ribosyl)anthranilate = 1-(2-carboxyphenylamino)-1-deoxy-D-ribulose 5-phosphate</text>
        <dbReference type="Rhea" id="RHEA:21540"/>
        <dbReference type="ChEBI" id="CHEBI:18277"/>
        <dbReference type="ChEBI" id="CHEBI:58613"/>
        <dbReference type="EC" id="5.3.1.24"/>
    </reaction>
</comment>
<dbReference type="InterPro" id="IPR044643">
    <property type="entry name" value="TrpF_fam"/>
</dbReference>
<evidence type="ECO:0000256" key="1">
    <source>
        <dbReference type="ARBA" id="ARBA00001164"/>
    </source>
</evidence>
<dbReference type="GO" id="GO:0000162">
    <property type="term" value="P:L-tryptophan biosynthetic process"/>
    <property type="evidence" value="ECO:0007669"/>
    <property type="project" value="UniProtKB-UniRule"/>
</dbReference>
<dbReference type="UniPathway" id="UPA00035">
    <property type="reaction ID" value="UER00042"/>
</dbReference>
<keyword evidence="5 9" id="KW-0028">Amino-acid biosynthesis</keyword>
<evidence type="ECO:0000256" key="4">
    <source>
        <dbReference type="ARBA" id="ARBA00022272"/>
    </source>
</evidence>
<evidence type="ECO:0000259" key="10">
    <source>
        <dbReference type="Pfam" id="PF00697"/>
    </source>
</evidence>
<keyword evidence="7 9" id="KW-0057">Aromatic amino acid biosynthesis</keyword>
<evidence type="ECO:0000256" key="5">
    <source>
        <dbReference type="ARBA" id="ARBA00022605"/>
    </source>
</evidence>
<dbReference type="Gene3D" id="3.20.20.70">
    <property type="entry name" value="Aldolase class I"/>
    <property type="match status" value="1"/>
</dbReference>
<dbReference type="Pfam" id="PF00697">
    <property type="entry name" value="PRAI"/>
    <property type="match status" value="1"/>
</dbReference>
<gene>
    <name evidence="9" type="primary">trpF</name>
    <name evidence="11" type="ORF">AsFPU1_3433</name>
</gene>
<dbReference type="NCBIfam" id="NF002298">
    <property type="entry name" value="PRK01222.1-4"/>
    <property type="match status" value="1"/>
</dbReference>
<sequence length="212" mass="23389">MRIKICGITKPEQGQEIADLGATALGFICVPSSPRYVTQRQIQTIVKQISLKVDLIGVFAGANLTQIREIVPKTGLTAVQLHGNESPEFCRHLKQALPHIELIKAFRVKNAEVLIQISPYFNWVDTLLLDAYHPQQLGGTGYTLNWESLTGFNPPIPWFLAGGLTPDNVIDALTQLHPTGIDLSSGVERSPGDKNLTKVRRLFEILAEIDAK</sequence>
<evidence type="ECO:0000256" key="9">
    <source>
        <dbReference type="HAMAP-Rule" id="MF_00135"/>
    </source>
</evidence>
<reference evidence="12" key="1">
    <citation type="submission" date="2017-05" db="EMBL/GenBank/DDBJ databases">
        <title>Physiological properties and genetic analysis related to exopolysaccharide production of fresh-water unicellular cyanobacterium Aphanothece sacrum, Suizenji Nori, that has been cultured as a food source in Japan.</title>
        <authorList>
            <person name="Kanesaki Y."/>
            <person name="Yoshikawa S."/>
            <person name="Ohki K."/>
        </authorList>
    </citation>
    <scope>NUCLEOTIDE SEQUENCE [LARGE SCALE GENOMIC DNA]</scope>
    <source>
        <strain evidence="12">FPU1</strain>
    </source>
</reference>
<evidence type="ECO:0000313" key="12">
    <source>
        <dbReference type="Proteomes" id="UP000287247"/>
    </source>
</evidence>
<dbReference type="RefSeq" id="WP_124971619.1">
    <property type="nucleotide sequence ID" value="NZ_BDQK01000014.1"/>
</dbReference>
<keyword evidence="8 9" id="KW-0413">Isomerase</keyword>
<comment type="similarity">
    <text evidence="9">Belongs to the TrpF family.</text>
</comment>
<evidence type="ECO:0000256" key="6">
    <source>
        <dbReference type="ARBA" id="ARBA00022822"/>
    </source>
</evidence>
<proteinExistence type="inferred from homology"/>
<dbReference type="GO" id="GO:0004640">
    <property type="term" value="F:phosphoribosylanthranilate isomerase activity"/>
    <property type="evidence" value="ECO:0007669"/>
    <property type="project" value="UniProtKB-UniRule"/>
</dbReference>
<evidence type="ECO:0000256" key="7">
    <source>
        <dbReference type="ARBA" id="ARBA00023141"/>
    </source>
</evidence>
<dbReference type="Proteomes" id="UP000287247">
    <property type="component" value="Unassembled WGS sequence"/>
</dbReference>
<evidence type="ECO:0000256" key="8">
    <source>
        <dbReference type="ARBA" id="ARBA00023235"/>
    </source>
</evidence>
<dbReference type="InterPro" id="IPR001240">
    <property type="entry name" value="PRAI_dom"/>
</dbReference>
<evidence type="ECO:0000256" key="2">
    <source>
        <dbReference type="ARBA" id="ARBA00004664"/>
    </source>
</evidence>